<evidence type="ECO:0000256" key="1">
    <source>
        <dbReference type="SAM" id="MobiDB-lite"/>
    </source>
</evidence>
<feature type="compositionally biased region" description="Basic and acidic residues" evidence="1">
    <location>
        <begin position="50"/>
        <end position="59"/>
    </location>
</feature>
<evidence type="ECO:0000313" key="2">
    <source>
        <dbReference type="EMBL" id="SJL10237.1"/>
    </source>
</evidence>
<proteinExistence type="predicted"/>
<dbReference type="AlphaFoldDB" id="A0A284RNA4"/>
<protein>
    <submittedName>
        <fullName evidence="2">Uncharacterized protein</fullName>
    </submittedName>
</protein>
<dbReference type="Proteomes" id="UP000219338">
    <property type="component" value="Unassembled WGS sequence"/>
</dbReference>
<organism evidence="2 3">
    <name type="scientific">Armillaria ostoyae</name>
    <name type="common">Armillaria root rot fungus</name>
    <dbReference type="NCBI Taxonomy" id="47428"/>
    <lineage>
        <taxon>Eukaryota</taxon>
        <taxon>Fungi</taxon>
        <taxon>Dikarya</taxon>
        <taxon>Basidiomycota</taxon>
        <taxon>Agaricomycotina</taxon>
        <taxon>Agaricomycetes</taxon>
        <taxon>Agaricomycetidae</taxon>
        <taxon>Agaricales</taxon>
        <taxon>Marasmiineae</taxon>
        <taxon>Physalacriaceae</taxon>
        <taxon>Armillaria</taxon>
    </lineage>
</organism>
<reference evidence="3" key="1">
    <citation type="journal article" date="2017" name="Nat. Ecol. Evol.">
        <title>Genome expansion and lineage-specific genetic innovations in the forest pathogenic fungi Armillaria.</title>
        <authorList>
            <person name="Sipos G."/>
            <person name="Prasanna A.N."/>
            <person name="Walter M.C."/>
            <person name="O'Connor E."/>
            <person name="Balint B."/>
            <person name="Krizsan K."/>
            <person name="Kiss B."/>
            <person name="Hess J."/>
            <person name="Varga T."/>
            <person name="Slot J."/>
            <person name="Riley R."/>
            <person name="Boka B."/>
            <person name="Rigling D."/>
            <person name="Barry K."/>
            <person name="Lee J."/>
            <person name="Mihaltcheva S."/>
            <person name="LaButti K."/>
            <person name="Lipzen A."/>
            <person name="Waldron R."/>
            <person name="Moloney N.M."/>
            <person name="Sperisen C."/>
            <person name="Kredics L."/>
            <person name="Vagvoelgyi C."/>
            <person name="Patrignani A."/>
            <person name="Fitzpatrick D."/>
            <person name="Nagy I."/>
            <person name="Doyle S."/>
            <person name="Anderson J.B."/>
            <person name="Grigoriev I.V."/>
            <person name="Gueldener U."/>
            <person name="Muensterkoetter M."/>
            <person name="Nagy L.G."/>
        </authorList>
    </citation>
    <scope>NUCLEOTIDE SEQUENCE [LARGE SCALE GENOMIC DNA]</scope>
    <source>
        <strain evidence="3">C18/9</strain>
    </source>
</reference>
<sequence length="65" mass="7280">MVPLPSPDEVLGYPNHYVCHFCCTMQQEDPKADPSLSSDHIWGPDDSDMSEAKRSDENVLRMSIG</sequence>
<accession>A0A284RNA4</accession>
<keyword evidence="3" id="KW-1185">Reference proteome</keyword>
<evidence type="ECO:0000313" key="3">
    <source>
        <dbReference type="Proteomes" id="UP000219338"/>
    </source>
</evidence>
<gene>
    <name evidence="2" type="ORF">ARMOST_13621</name>
</gene>
<dbReference type="EMBL" id="FUEG01000012">
    <property type="protein sequence ID" value="SJL10237.1"/>
    <property type="molecule type" value="Genomic_DNA"/>
</dbReference>
<name>A0A284RNA4_ARMOS</name>
<feature type="region of interest" description="Disordered" evidence="1">
    <location>
        <begin position="29"/>
        <end position="65"/>
    </location>
</feature>